<dbReference type="AlphaFoldDB" id="A0AAJ2BYJ0"/>
<dbReference type="InterPro" id="IPR001633">
    <property type="entry name" value="EAL_dom"/>
</dbReference>
<proteinExistence type="predicted"/>
<accession>A0AAJ2BYJ0</accession>
<evidence type="ECO:0000313" key="3">
    <source>
        <dbReference type="Proteomes" id="UP001268036"/>
    </source>
</evidence>
<dbReference type="CDD" id="cd01948">
    <property type="entry name" value="EAL"/>
    <property type="match status" value="1"/>
</dbReference>
<dbReference type="PROSITE" id="PS50883">
    <property type="entry name" value="EAL"/>
    <property type="match status" value="1"/>
</dbReference>
<organism evidence="2 3">
    <name type="scientific">Pseudomonas oryzihabitans</name>
    <dbReference type="NCBI Taxonomy" id="47885"/>
    <lineage>
        <taxon>Bacteria</taxon>
        <taxon>Pseudomonadati</taxon>
        <taxon>Pseudomonadota</taxon>
        <taxon>Gammaproteobacteria</taxon>
        <taxon>Pseudomonadales</taxon>
        <taxon>Pseudomonadaceae</taxon>
        <taxon>Pseudomonas</taxon>
    </lineage>
</organism>
<dbReference type="Pfam" id="PF00563">
    <property type="entry name" value="EAL"/>
    <property type="match status" value="1"/>
</dbReference>
<evidence type="ECO:0000259" key="1">
    <source>
        <dbReference type="PROSITE" id="PS50883"/>
    </source>
</evidence>
<dbReference type="SUPFAM" id="SSF141868">
    <property type="entry name" value="EAL domain-like"/>
    <property type="match status" value="1"/>
</dbReference>
<comment type="caution">
    <text evidence="2">The sequence shown here is derived from an EMBL/GenBank/DDBJ whole genome shotgun (WGS) entry which is preliminary data.</text>
</comment>
<evidence type="ECO:0000313" key="2">
    <source>
        <dbReference type="EMBL" id="MDR6235148.1"/>
    </source>
</evidence>
<dbReference type="Proteomes" id="UP001268036">
    <property type="component" value="Unassembled WGS sequence"/>
</dbReference>
<dbReference type="GO" id="GO:0071111">
    <property type="term" value="F:cyclic-guanylate-specific phosphodiesterase activity"/>
    <property type="evidence" value="ECO:0007669"/>
    <property type="project" value="InterPro"/>
</dbReference>
<gene>
    <name evidence="2" type="ORF">QE440_002889</name>
</gene>
<dbReference type="Gene3D" id="3.20.20.450">
    <property type="entry name" value="EAL domain"/>
    <property type="match status" value="1"/>
</dbReference>
<protein>
    <submittedName>
        <fullName evidence="2">EAL domain-containing protein (Putative c-di-GMP-specific phosphodiesterase class I)</fullName>
    </submittedName>
</protein>
<sequence>MNQAIAVKGESPAASGLLITLYNREHLLRAFGEDFAQAAIATLQRQVHLWGASVLALNTDSFLAEPAPAERHDLAALAERWQVALTCTVLEWHSQRALPVIGIRPVRSLMGDDRLDRLHPLHPLSAQDAWPSLRPPPISYGWDWQLTYERDMAIAEDFFALAEQGQAALALQPIARQPRDAQRPQRNPVLYHEALLRWHPDNRRLKDLGPGQVVSALERLGLVRMLDHAVLTTVIDALERRPELHLGCNLSASSLVLDSWWSSPLQRLAQAPAVASRLTVELTESTAVGDMEAALAFTRHLKSLGCQLALDDFGSGYGALGFAMAVPLNVIKLDRSLLHGARGNRSAMEQLQNLSRLCRTLAPKVVAEGVETPQDMHNLRLIELDWAQGFWIGRPLLGEQPLHLRWPERIASNPSMQLIPTDTVPLST</sequence>
<reference evidence="2" key="1">
    <citation type="submission" date="2023-08" db="EMBL/GenBank/DDBJ databases">
        <title>Functional and genomic diversity of the sorghum phyllosphere microbiome.</title>
        <authorList>
            <person name="Shade A."/>
        </authorList>
    </citation>
    <scope>NUCLEOTIDE SEQUENCE</scope>
    <source>
        <strain evidence="2">SORGH_AS_0201</strain>
    </source>
</reference>
<dbReference type="PANTHER" id="PTHR33121">
    <property type="entry name" value="CYCLIC DI-GMP PHOSPHODIESTERASE PDEF"/>
    <property type="match status" value="1"/>
</dbReference>
<dbReference type="SMART" id="SM00052">
    <property type="entry name" value="EAL"/>
    <property type="match status" value="1"/>
</dbReference>
<name>A0AAJ2BYJ0_9PSED</name>
<dbReference type="InterPro" id="IPR035919">
    <property type="entry name" value="EAL_sf"/>
</dbReference>
<dbReference type="EMBL" id="JAVJAF010000001">
    <property type="protein sequence ID" value="MDR6235148.1"/>
    <property type="molecule type" value="Genomic_DNA"/>
</dbReference>
<dbReference type="InterPro" id="IPR050706">
    <property type="entry name" value="Cyclic-di-GMP_PDE-like"/>
</dbReference>
<feature type="domain" description="EAL" evidence="1">
    <location>
        <begin position="151"/>
        <end position="409"/>
    </location>
</feature>
<dbReference type="PANTHER" id="PTHR33121:SF23">
    <property type="entry name" value="CYCLIC DI-GMP PHOSPHODIESTERASE PDEB"/>
    <property type="match status" value="1"/>
</dbReference>